<dbReference type="EMBL" id="JAWZYT010000794">
    <property type="protein sequence ID" value="KAK4318873.1"/>
    <property type="molecule type" value="Genomic_DNA"/>
</dbReference>
<keyword evidence="2" id="KW-1185">Reference proteome</keyword>
<sequence>MIEAGHAGGHMLSGLVYVGDGWGCEVAKLCEEDVACRRITVPMTMSTCWSIQGMALTLVEVVVVAQRSLLWTHVVRLVMAEVGVDRQWSAYTSTRVSTSSHTPVGRGQADS</sequence>
<dbReference type="AlphaFoldDB" id="A0AAE1UC85"/>
<proteinExistence type="predicted"/>
<accession>A0AAE1UC85</accession>
<evidence type="ECO:0000313" key="2">
    <source>
        <dbReference type="Proteomes" id="UP001292094"/>
    </source>
</evidence>
<gene>
    <name evidence="1" type="ORF">Pmani_010137</name>
</gene>
<reference evidence="1" key="1">
    <citation type="submission" date="2023-11" db="EMBL/GenBank/DDBJ databases">
        <title>Genome assemblies of two species of porcelain crab, Petrolisthes cinctipes and Petrolisthes manimaculis (Anomura: Porcellanidae).</title>
        <authorList>
            <person name="Angst P."/>
        </authorList>
    </citation>
    <scope>NUCLEOTIDE SEQUENCE</scope>
    <source>
        <strain evidence="1">PB745_02</strain>
        <tissue evidence="1">Gill</tissue>
    </source>
</reference>
<organism evidence="1 2">
    <name type="scientific">Petrolisthes manimaculis</name>
    <dbReference type="NCBI Taxonomy" id="1843537"/>
    <lineage>
        <taxon>Eukaryota</taxon>
        <taxon>Metazoa</taxon>
        <taxon>Ecdysozoa</taxon>
        <taxon>Arthropoda</taxon>
        <taxon>Crustacea</taxon>
        <taxon>Multicrustacea</taxon>
        <taxon>Malacostraca</taxon>
        <taxon>Eumalacostraca</taxon>
        <taxon>Eucarida</taxon>
        <taxon>Decapoda</taxon>
        <taxon>Pleocyemata</taxon>
        <taxon>Anomura</taxon>
        <taxon>Galatheoidea</taxon>
        <taxon>Porcellanidae</taxon>
        <taxon>Petrolisthes</taxon>
    </lineage>
</organism>
<dbReference type="Proteomes" id="UP001292094">
    <property type="component" value="Unassembled WGS sequence"/>
</dbReference>
<comment type="caution">
    <text evidence="1">The sequence shown here is derived from an EMBL/GenBank/DDBJ whole genome shotgun (WGS) entry which is preliminary data.</text>
</comment>
<protein>
    <submittedName>
        <fullName evidence="1">Uncharacterized protein</fullName>
    </submittedName>
</protein>
<name>A0AAE1UC85_9EUCA</name>
<evidence type="ECO:0000313" key="1">
    <source>
        <dbReference type="EMBL" id="KAK4318873.1"/>
    </source>
</evidence>